<protein>
    <submittedName>
        <fullName evidence="8">Precorrin-3B synthase</fullName>
    </submittedName>
</protein>
<evidence type="ECO:0000256" key="2">
    <source>
        <dbReference type="ARBA" id="ARBA00022617"/>
    </source>
</evidence>
<organism evidence="8 9">
    <name type="scientific">Gordonia effusa NBRC 100432</name>
    <dbReference type="NCBI Taxonomy" id="1077974"/>
    <lineage>
        <taxon>Bacteria</taxon>
        <taxon>Bacillati</taxon>
        <taxon>Actinomycetota</taxon>
        <taxon>Actinomycetes</taxon>
        <taxon>Mycobacteriales</taxon>
        <taxon>Gordoniaceae</taxon>
        <taxon>Gordonia</taxon>
    </lineage>
</organism>
<dbReference type="eggNOG" id="COG0155">
    <property type="taxonomic scope" value="Bacteria"/>
</dbReference>
<dbReference type="NCBIfam" id="TIGR02435">
    <property type="entry name" value="CobG"/>
    <property type="match status" value="1"/>
</dbReference>
<dbReference type="Proteomes" id="UP000035034">
    <property type="component" value="Unassembled WGS sequence"/>
</dbReference>
<dbReference type="STRING" id="1077974.GOEFS_054_00900"/>
<evidence type="ECO:0000256" key="1">
    <source>
        <dbReference type="ARBA" id="ARBA00022485"/>
    </source>
</evidence>
<sequence length="396" mass="41288">MTLRPESAAQSAQRSVADRCPGVFATHSAADGPLARIRLPGGALRADQLQTLATAAADYGDGYLELTGRGNIQLRAIADVDAVAALIADSGLVHDSTTDRQRNIVASPLSGRIDGIADIRAIVAELDDALNSGAAPESLSRRFWFGLDAGHTDVIAQRPDVALLATAADQFDVVLGGHHVGSTSATAAVDVLLDVARQFVAAAPDAWRVSDIDARLFAAIRSRVAATLEPPTHDEPLRPAVRSPLVGWFAQDDGRVLLGATTPLGRLPARTAEFLAAIGAPLIVTPHREIVICDLGEGVADTVVRVLAPMGLIFDANSPWTLASSCAGAPGCAKALAPVREHLAALVESTPDAISEPEHWVGCERACGTPTHAHTRVQAVPDGADGAITYRRTPMS</sequence>
<reference evidence="8 9" key="1">
    <citation type="submission" date="2011-12" db="EMBL/GenBank/DDBJ databases">
        <title>Whole genome shotgun sequence of Gordonia effusa NBRC 100432.</title>
        <authorList>
            <person name="Yoshida I."/>
            <person name="Takarada H."/>
            <person name="Hosoyama A."/>
            <person name="Tsuchikane K."/>
            <person name="Katsumata H."/>
            <person name="Yamazaki S."/>
            <person name="Fujita N."/>
        </authorList>
    </citation>
    <scope>NUCLEOTIDE SEQUENCE [LARGE SCALE GENOMIC DNA]</scope>
    <source>
        <strain evidence="8 9">NBRC 100432</strain>
    </source>
</reference>
<feature type="domain" description="Nitrite/Sulfite reductase ferredoxin-like" evidence="7">
    <location>
        <begin position="35"/>
        <end position="86"/>
    </location>
</feature>
<dbReference type="Gene3D" id="3.30.413.10">
    <property type="entry name" value="Sulfite Reductase Hemoprotein, domain 1"/>
    <property type="match status" value="1"/>
</dbReference>
<dbReference type="OrthoDB" id="105450at2"/>
<dbReference type="GO" id="GO:0046872">
    <property type="term" value="F:metal ion binding"/>
    <property type="evidence" value="ECO:0007669"/>
    <property type="project" value="UniProtKB-KW"/>
</dbReference>
<evidence type="ECO:0000256" key="3">
    <source>
        <dbReference type="ARBA" id="ARBA00022723"/>
    </source>
</evidence>
<dbReference type="AlphaFoldDB" id="H0R075"/>
<keyword evidence="2" id="KW-0349">Heme</keyword>
<dbReference type="PANTHER" id="PTHR32439:SF9">
    <property type="entry name" value="BLR3264 PROTEIN"/>
    <property type="match status" value="1"/>
</dbReference>
<evidence type="ECO:0000313" key="9">
    <source>
        <dbReference type="Proteomes" id="UP000035034"/>
    </source>
</evidence>
<keyword evidence="1" id="KW-0004">4Fe-4S</keyword>
<dbReference type="GO" id="GO:0016491">
    <property type="term" value="F:oxidoreductase activity"/>
    <property type="evidence" value="ECO:0007669"/>
    <property type="project" value="UniProtKB-KW"/>
</dbReference>
<dbReference type="RefSeq" id="WP_007317813.1">
    <property type="nucleotide sequence ID" value="NZ_BAEH01000054.1"/>
</dbReference>
<keyword evidence="6" id="KW-0411">Iron-sulfur</keyword>
<dbReference type="InterPro" id="IPR045854">
    <property type="entry name" value="NO2/SO3_Rdtase_4Fe4S_sf"/>
</dbReference>
<dbReference type="PANTHER" id="PTHR32439">
    <property type="entry name" value="FERREDOXIN--NITRITE REDUCTASE, CHLOROPLASTIC"/>
    <property type="match status" value="1"/>
</dbReference>
<dbReference type="InterPro" id="IPR036136">
    <property type="entry name" value="Nit/Sulf_reduc_fer-like_dom_sf"/>
</dbReference>
<dbReference type="SUPFAM" id="SSF56014">
    <property type="entry name" value="Nitrite and sulphite reductase 4Fe-4S domain-like"/>
    <property type="match status" value="1"/>
</dbReference>
<evidence type="ECO:0000313" key="8">
    <source>
        <dbReference type="EMBL" id="GAB18476.1"/>
    </source>
</evidence>
<evidence type="ECO:0000256" key="4">
    <source>
        <dbReference type="ARBA" id="ARBA00023002"/>
    </source>
</evidence>
<keyword evidence="5" id="KW-0408">Iron</keyword>
<dbReference type="GO" id="GO:0051539">
    <property type="term" value="F:4 iron, 4 sulfur cluster binding"/>
    <property type="evidence" value="ECO:0007669"/>
    <property type="project" value="UniProtKB-KW"/>
</dbReference>
<keyword evidence="4" id="KW-0560">Oxidoreductase</keyword>
<evidence type="ECO:0000256" key="5">
    <source>
        <dbReference type="ARBA" id="ARBA00023004"/>
    </source>
</evidence>
<dbReference type="InterPro" id="IPR005117">
    <property type="entry name" value="NiRdtase/SiRdtase_haem-b_fer"/>
</dbReference>
<keyword evidence="9" id="KW-1185">Reference proteome</keyword>
<evidence type="ECO:0000256" key="6">
    <source>
        <dbReference type="ARBA" id="ARBA00023014"/>
    </source>
</evidence>
<dbReference type="Pfam" id="PF03460">
    <property type="entry name" value="NIR_SIR_ferr"/>
    <property type="match status" value="1"/>
</dbReference>
<gene>
    <name evidence="8" type="primary">cobG</name>
    <name evidence="8" type="ORF">GOEFS_054_00900</name>
</gene>
<accession>H0R075</accession>
<dbReference type="SUPFAM" id="SSF55124">
    <property type="entry name" value="Nitrite/Sulfite reductase N-terminal domain-like"/>
    <property type="match status" value="2"/>
</dbReference>
<keyword evidence="3" id="KW-0479">Metal-binding</keyword>
<dbReference type="InterPro" id="IPR051329">
    <property type="entry name" value="NIR_SIR_4Fe-4S"/>
</dbReference>
<dbReference type="EMBL" id="BAEH01000054">
    <property type="protein sequence ID" value="GAB18476.1"/>
    <property type="molecule type" value="Genomic_DNA"/>
</dbReference>
<dbReference type="Gene3D" id="3.90.480.10">
    <property type="entry name" value="Sulfite Reductase Hemoprotein,Domain 2"/>
    <property type="match status" value="1"/>
</dbReference>
<evidence type="ECO:0000259" key="7">
    <source>
        <dbReference type="Pfam" id="PF03460"/>
    </source>
</evidence>
<name>H0R075_9ACTN</name>
<comment type="caution">
    <text evidence="8">The sequence shown here is derived from an EMBL/GenBank/DDBJ whole genome shotgun (WGS) entry which is preliminary data.</text>
</comment>
<dbReference type="InterPro" id="IPR012798">
    <property type="entry name" value="Cbl_synth_CobG-like"/>
</dbReference>
<proteinExistence type="predicted"/>